<organism evidence="2 3">
    <name type="scientific">Aspergillus leporis</name>
    <dbReference type="NCBI Taxonomy" id="41062"/>
    <lineage>
        <taxon>Eukaryota</taxon>
        <taxon>Fungi</taxon>
        <taxon>Dikarya</taxon>
        <taxon>Ascomycota</taxon>
        <taxon>Pezizomycotina</taxon>
        <taxon>Eurotiomycetes</taxon>
        <taxon>Eurotiomycetidae</taxon>
        <taxon>Eurotiales</taxon>
        <taxon>Aspergillaceae</taxon>
        <taxon>Aspergillus</taxon>
        <taxon>Aspergillus subgen. Circumdati</taxon>
    </lineage>
</organism>
<gene>
    <name evidence="2" type="ORF">BDV29DRAFT_196595</name>
</gene>
<dbReference type="EMBL" id="ML732525">
    <property type="protein sequence ID" value="KAB8067230.1"/>
    <property type="molecule type" value="Genomic_DNA"/>
</dbReference>
<dbReference type="GO" id="GO:0019433">
    <property type="term" value="P:triglyceride catabolic process"/>
    <property type="evidence" value="ECO:0007669"/>
    <property type="project" value="TreeGrafter"/>
</dbReference>
<dbReference type="Proteomes" id="UP000326565">
    <property type="component" value="Unassembled WGS sequence"/>
</dbReference>
<protein>
    <submittedName>
        <fullName evidence="2">Alpha/Beta hydrolase protein</fullName>
    </submittedName>
</protein>
<proteinExistence type="predicted"/>
<evidence type="ECO:0000313" key="2">
    <source>
        <dbReference type="EMBL" id="KAB8067230.1"/>
    </source>
</evidence>
<dbReference type="AlphaFoldDB" id="A0A5N5WJ59"/>
<dbReference type="GO" id="GO:0004771">
    <property type="term" value="F:sterol ester esterase activity"/>
    <property type="evidence" value="ECO:0007669"/>
    <property type="project" value="TreeGrafter"/>
</dbReference>
<dbReference type="InterPro" id="IPR013094">
    <property type="entry name" value="AB_hydrolase_3"/>
</dbReference>
<dbReference type="PANTHER" id="PTHR23025">
    <property type="entry name" value="TRIACYLGLYCEROL LIPASE"/>
    <property type="match status" value="1"/>
</dbReference>
<dbReference type="OrthoDB" id="408631at2759"/>
<name>A0A5N5WJ59_9EURO</name>
<feature type="domain" description="Alpha/beta hydrolase fold-3" evidence="1">
    <location>
        <begin position="100"/>
        <end position="200"/>
    </location>
</feature>
<dbReference type="PANTHER" id="PTHR23025:SF4">
    <property type="entry name" value="ALPHA_BETA HYDROLASE FOLD-3 DOMAIN-CONTAINING PROTEIN"/>
    <property type="match status" value="1"/>
</dbReference>
<evidence type="ECO:0000259" key="1">
    <source>
        <dbReference type="Pfam" id="PF07859"/>
    </source>
</evidence>
<dbReference type="InterPro" id="IPR029058">
    <property type="entry name" value="AB_hydrolase_fold"/>
</dbReference>
<dbReference type="GO" id="GO:0005829">
    <property type="term" value="C:cytosol"/>
    <property type="evidence" value="ECO:0007669"/>
    <property type="project" value="TreeGrafter"/>
</dbReference>
<evidence type="ECO:0000313" key="3">
    <source>
        <dbReference type="Proteomes" id="UP000326565"/>
    </source>
</evidence>
<dbReference type="SUPFAM" id="SSF53474">
    <property type="entry name" value="alpha/beta-Hydrolases"/>
    <property type="match status" value="1"/>
</dbReference>
<dbReference type="GO" id="GO:0004806">
    <property type="term" value="F:triacylglycerol lipase activity"/>
    <property type="evidence" value="ECO:0007669"/>
    <property type="project" value="TreeGrafter"/>
</dbReference>
<reference evidence="2 3" key="1">
    <citation type="submission" date="2019-04" db="EMBL/GenBank/DDBJ databases">
        <title>Friends and foes A comparative genomics study of 23 Aspergillus species from section Flavi.</title>
        <authorList>
            <consortium name="DOE Joint Genome Institute"/>
            <person name="Kjaerbolling I."/>
            <person name="Vesth T."/>
            <person name="Frisvad J.C."/>
            <person name="Nybo J.L."/>
            <person name="Theobald S."/>
            <person name="Kildgaard S."/>
            <person name="Isbrandt T."/>
            <person name="Kuo A."/>
            <person name="Sato A."/>
            <person name="Lyhne E.K."/>
            <person name="Kogle M.E."/>
            <person name="Wiebenga A."/>
            <person name="Kun R.S."/>
            <person name="Lubbers R.J."/>
            <person name="Makela M.R."/>
            <person name="Barry K."/>
            <person name="Chovatia M."/>
            <person name="Clum A."/>
            <person name="Daum C."/>
            <person name="Haridas S."/>
            <person name="He G."/>
            <person name="LaButti K."/>
            <person name="Lipzen A."/>
            <person name="Mondo S."/>
            <person name="Riley R."/>
            <person name="Salamov A."/>
            <person name="Simmons B.A."/>
            <person name="Magnuson J.K."/>
            <person name="Henrissat B."/>
            <person name="Mortensen U.H."/>
            <person name="Larsen T.O."/>
            <person name="Devries R.P."/>
            <person name="Grigoriev I.V."/>
            <person name="Machida M."/>
            <person name="Baker S.E."/>
            <person name="Andersen M.R."/>
        </authorList>
    </citation>
    <scope>NUCLEOTIDE SEQUENCE [LARGE SCALE GENOMIC DNA]</scope>
    <source>
        <strain evidence="2 3">CBS 151.66</strain>
    </source>
</reference>
<sequence length="299" mass="32400">MPITSDITLDISKFRPENVTESTKKAAALLENIITKGPRWWEVGIEKYREMREHGQRPLPKPVYLPETLDGTVPSRDAAREISIRIYKPDNGQPSEGIFLHPDSTLREYANKCQLTAISVGYPLAPEHPYPAAVHDAIDAAEYIVDHAVEVYGAPPPPPPLRFLGGESAGACLAALSALQLMRSRPSYKLSGLLLPYGLFDLALGLLGRKNPCVSPLYENLQALIAASSTGSLPPALFLRATEDPLLDNTMLMSSKWSIAGGEAIVKIYPGATHGFTAFSGLPVADEANAVTLNSCRRN</sequence>
<accession>A0A5N5WJ59</accession>
<feature type="domain" description="Alpha/beta hydrolase fold-3" evidence="1">
    <location>
        <begin position="203"/>
        <end position="277"/>
    </location>
</feature>
<dbReference type="Pfam" id="PF07859">
    <property type="entry name" value="Abhydrolase_3"/>
    <property type="match status" value="2"/>
</dbReference>
<keyword evidence="2" id="KW-0378">Hydrolase</keyword>
<keyword evidence="3" id="KW-1185">Reference proteome</keyword>
<dbReference type="Gene3D" id="3.40.50.1820">
    <property type="entry name" value="alpha/beta hydrolase"/>
    <property type="match status" value="1"/>
</dbReference>